<feature type="chain" id="PRO_5039158870" evidence="1">
    <location>
        <begin position="31"/>
        <end position="720"/>
    </location>
</feature>
<gene>
    <name evidence="3" type="ORF">CXG46_08420</name>
    <name evidence="4" type="ORF">SAMN05192575_106145</name>
</gene>
<dbReference type="SUPFAM" id="SSF55486">
    <property type="entry name" value="Metalloproteases ('zincins'), catalytic domain"/>
    <property type="match status" value="1"/>
</dbReference>
<accession>A0A1I0ZQ30</accession>
<dbReference type="Proteomes" id="UP000199113">
    <property type="component" value="Unassembled WGS sequence"/>
</dbReference>
<proteinExistence type="predicted"/>
<dbReference type="AlphaFoldDB" id="A0A1I0ZQ30"/>
<dbReference type="RefSeq" id="WP_091199378.1">
    <property type="nucleotide sequence ID" value="NZ_FOKC01000006.1"/>
</dbReference>
<sequence>MSFRALRARVTLATAIGLTAALLAPTQGSAVAPARSASDTLDVTGTVQVLAGEDGEADRYSLLLPSGRTLELAEGFTAEPLSRFTGKVAVPGAGSGRTLAGSSRASTLRRVAVSGARLEVVSARVAEPAPSPGPTHHTTYVARVTNFGPIGLTDAQILANIDASQAYWVRESGGQIPAWTRATGVAAVASTAGSPTTCGLGGGGADFAAITASVGGQAFPGVDFSGASPNHLIVVVPENCGGTEATGRARVGSSFASGGPVIIDARQQPQPTIDHELGHNLGLQHASSINDEYGDNYEVMGAGPDDKVSPVLGTVYRWEQGVIAAGEVVDGTAGGAWTLAPRASASGLRSVVFIDPDNGRRHFVDYRAGEAGTFYSAGAPAYYGQTYRPGITVERENEASGAYLLPAAGNDGALQSGEVWSNSSGTLTVTGNGAGVAVTRVPTANTVAGGTAYMSAPTALRDVTASASGFAPAPAGYRYQWTFNGQPIPGAEDDTIRPTAGMAGGQLAVVVTAYAPGHNPVSRTTAAQTIGRAEWYANGTRRYPEISGKARVGVKLTALGLDWVNYYGERPADFAPVYRWTRNGRAIKGATSSTYRLTVKDRGKRIQVSEFPRAGGFVTSDFARSDTTRRVRTGKLMSPRPKIGGKARVGKRVVAQTLGWTRGTKFRYQWFAGKKAIRGATGKKLRISRAMKGKRIAVKVTGRKKGFRSASAKSRSEKVR</sequence>
<evidence type="ECO:0000313" key="6">
    <source>
        <dbReference type="Proteomes" id="UP000233565"/>
    </source>
</evidence>
<reference evidence="4" key="1">
    <citation type="submission" date="2016-10" db="EMBL/GenBank/DDBJ databases">
        <authorList>
            <person name="de Groot N.N."/>
        </authorList>
    </citation>
    <scope>NUCLEOTIDE SEQUENCE [LARGE SCALE GENOMIC DNA]</scope>
    <source>
        <strain evidence="4">CGMCC 1.10697</strain>
    </source>
</reference>
<dbReference type="Pfam" id="PF05548">
    <property type="entry name" value="Peptidase_M11"/>
    <property type="match status" value="1"/>
</dbReference>
<evidence type="ECO:0000259" key="2">
    <source>
        <dbReference type="Pfam" id="PF05548"/>
    </source>
</evidence>
<dbReference type="InterPro" id="IPR008752">
    <property type="entry name" value="Peptidase_M11"/>
</dbReference>
<evidence type="ECO:0000313" key="3">
    <source>
        <dbReference type="EMBL" id="PKH41869.1"/>
    </source>
</evidence>
<feature type="signal peptide" evidence="1">
    <location>
        <begin position="1"/>
        <end position="30"/>
    </location>
</feature>
<name>A0A1I0ZQ30_9ACTN</name>
<keyword evidence="1" id="KW-0732">Signal</keyword>
<dbReference type="Proteomes" id="UP000233565">
    <property type="component" value="Unassembled WGS sequence"/>
</dbReference>
<protein>
    <submittedName>
        <fullName evidence="4">Gametolysin peptidase M11</fullName>
    </submittedName>
</protein>
<dbReference type="STRING" id="748909.SAMN05192575_106145"/>
<keyword evidence="6" id="KW-1185">Reference proteome</keyword>
<feature type="domain" description="Peptidase M11 gametolysin" evidence="2">
    <location>
        <begin position="230"/>
        <end position="303"/>
    </location>
</feature>
<dbReference type="EMBL" id="FOKC01000006">
    <property type="protein sequence ID" value="SFB27765.1"/>
    <property type="molecule type" value="Genomic_DNA"/>
</dbReference>
<evidence type="ECO:0000256" key="1">
    <source>
        <dbReference type="SAM" id="SignalP"/>
    </source>
</evidence>
<dbReference type="EMBL" id="PJBV01000014">
    <property type="protein sequence ID" value="PKH41869.1"/>
    <property type="molecule type" value="Genomic_DNA"/>
</dbReference>
<organism evidence="4 5">
    <name type="scientific">Nocardioides alpinus</name>
    <dbReference type="NCBI Taxonomy" id="748909"/>
    <lineage>
        <taxon>Bacteria</taxon>
        <taxon>Bacillati</taxon>
        <taxon>Actinomycetota</taxon>
        <taxon>Actinomycetes</taxon>
        <taxon>Propionibacteriales</taxon>
        <taxon>Nocardioidaceae</taxon>
        <taxon>Nocardioides</taxon>
    </lineage>
</organism>
<reference evidence="3 6" key="2">
    <citation type="submission" date="2017-12" db="EMBL/GenBank/DDBJ databases">
        <title>Pharmacopeia of the Arctic Ocean.</title>
        <authorList>
            <person name="Collins E."/>
            <person name="Ducluzeau A.-L."/>
        </authorList>
    </citation>
    <scope>NUCLEOTIDE SEQUENCE [LARGE SCALE GENOMIC DNA]</scope>
    <source>
        <strain evidence="3 6">DSM 23325</strain>
    </source>
</reference>
<evidence type="ECO:0000313" key="5">
    <source>
        <dbReference type="Proteomes" id="UP000199113"/>
    </source>
</evidence>
<evidence type="ECO:0000313" key="4">
    <source>
        <dbReference type="EMBL" id="SFB27765.1"/>
    </source>
</evidence>
<dbReference type="Gene3D" id="2.60.40.2700">
    <property type="match status" value="2"/>
</dbReference>